<dbReference type="Proteomes" id="UP000055035">
    <property type="component" value="Unassembled WGS sequence"/>
</dbReference>
<feature type="transmembrane region" description="Helical" evidence="5">
    <location>
        <begin position="12"/>
        <end position="30"/>
    </location>
</feature>
<evidence type="ECO:0000256" key="2">
    <source>
        <dbReference type="ARBA" id="ARBA00022692"/>
    </source>
</evidence>
<name>A0A0W0VEU9_9GAMM</name>
<dbReference type="STRING" id="456.Ljor_2475"/>
<comment type="caution">
    <text evidence="7">The sequence shown here is derived from an EMBL/GenBank/DDBJ whole genome shotgun (WGS) entry which is preliminary data.</text>
</comment>
<dbReference type="InterPro" id="IPR010432">
    <property type="entry name" value="RDD"/>
</dbReference>
<evidence type="ECO:0000313" key="8">
    <source>
        <dbReference type="Proteomes" id="UP000055035"/>
    </source>
</evidence>
<keyword evidence="8" id="KW-1185">Reference proteome</keyword>
<dbReference type="Pfam" id="PF06271">
    <property type="entry name" value="RDD"/>
    <property type="match status" value="1"/>
</dbReference>
<evidence type="ECO:0000256" key="5">
    <source>
        <dbReference type="SAM" id="Phobius"/>
    </source>
</evidence>
<keyword evidence="4 5" id="KW-0472">Membrane</keyword>
<comment type="subcellular location">
    <subcellularLocation>
        <location evidence="1">Membrane</location>
        <topology evidence="1">Multi-pass membrane protein</topology>
    </subcellularLocation>
</comment>
<dbReference type="PATRIC" id="fig|456.5.peg.2662"/>
<organism evidence="7 8">
    <name type="scientific">Legionella jordanis</name>
    <dbReference type="NCBI Taxonomy" id="456"/>
    <lineage>
        <taxon>Bacteria</taxon>
        <taxon>Pseudomonadati</taxon>
        <taxon>Pseudomonadota</taxon>
        <taxon>Gammaproteobacteria</taxon>
        <taxon>Legionellales</taxon>
        <taxon>Legionellaceae</taxon>
        <taxon>Legionella</taxon>
    </lineage>
</organism>
<sequence>MFRYFAAQVYDFLILIALFFAFTAFCLIGTQGQAISPGTHSYQSALLGLTFAYYAISLRYCGQTIGMRAWRLQLISETDVLGFKQVVKRLLLLLPATVFAVLFGKHPQYLLSCWTKTRILKY</sequence>
<dbReference type="AlphaFoldDB" id="A0A0W0VEU9"/>
<reference evidence="7 8" key="1">
    <citation type="submission" date="2015-11" db="EMBL/GenBank/DDBJ databases">
        <title>Genomic analysis of 38 Legionella species identifies large and diverse effector repertoires.</title>
        <authorList>
            <person name="Burstein D."/>
            <person name="Amaro F."/>
            <person name="Zusman T."/>
            <person name="Lifshitz Z."/>
            <person name="Cohen O."/>
            <person name="Gilbert J.A."/>
            <person name="Pupko T."/>
            <person name="Shuman H.A."/>
            <person name="Segal G."/>
        </authorList>
    </citation>
    <scope>NUCLEOTIDE SEQUENCE [LARGE SCALE GENOMIC DNA]</scope>
    <source>
        <strain evidence="7 8">BL-540</strain>
    </source>
</reference>
<accession>A0A0W0VEU9</accession>
<dbReference type="GO" id="GO:0016020">
    <property type="term" value="C:membrane"/>
    <property type="evidence" value="ECO:0007669"/>
    <property type="project" value="UniProtKB-SubCell"/>
</dbReference>
<feature type="transmembrane region" description="Helical" evidence="5">
    <location>
        <begin position="42"/>
        <end position="61"/>
    </location>
</feature>
<evidence type="ECO:0000256" key="1">
    <source>
        <dbReference type="ARBA" id="ARBA00004141"/>
    </source>
</evidence>
<dbReference type="EMBL" id="LNYJ01000011">
    <property type="protein sequence ID" value="KTD18169.1"/>
    <property type="molecule type" value="Genomic_DNA"/>
</dbReference>
<proteinExistence type="predicted"/>
<evidence type="ECO:0000313" key="7">
    <source>
        <dbReference type="EMBL" id="KTD18169.1"/>
    </source>
</evidence>
<evidence type="ECO:0000256" key="3">
    <source>
        <dbReference type="ARBA" id="ARBA00022989"/>
    </source>
</evidence>
<dbReference type="RefSeq" id="WP_058471853.1">
    <property type="nucleotide sequence ID" value="NZ_CAAAIC010000010.1"/>
</dbReference>
<feature type="domain" description="RDD" evidence="6">
    <location>
        <begin position="3"/>
        <end position="102"/>
    </location>
</feature>
<protein>
    <submittedName>
        <fullName evidence="7">RDD family protein</fullName>
    </submittedName>
</protein>
<evidence type="ECO:0000259" key="6">
    <source>
        <dbReference type="Pfam" id="PF06271"/>
    </source>
</evidence>
<keyword evidence="3 5" id="KW-1133">Transmembrane helix</keyword>
<dbReference type="OrthoDB" id="9793824at2"/>
<gene>
    <name evidence="7" type="ORF">Ljor_2475</name>
</gene>
<evidence type="ECO:0000256" key="4">
    <source>
        <dbReference type="ARBA" id="ARBA00023136"/>
    </source>
</evidence>
<keyword evidence="2 5" id="KW-0812">Transmembrane</keyword>